<accession>A0ABU6FGP7</accession>
<feature type="domain" description="Mannitol dehydrogenase N-terminal" evidence="4">
    <location>
        <begin position="48"/>
        <end position="301"/>
    </location>
</feature>
<dbReference type="InterPro" id="IPR008927">
    <property type="entry name" value="6-PGluconate_DH-like_C_sf"/>
</dbReference>
<dbReference type="EMBL" id="JAOZYC010000164">
    <property type="protein sequence ID" value="MEB8342450.1"/>
    <property type="molecule type" value="Genomic_DNA"/>
</dbReference>
<dbReference type="Gene3D" id="3.40.50.720">
    <property type="entry name" value="NAD(P)-binding Rossmann-like Domain"/>
    <property type="match status" value="1"/>
</dbReference>
<sequence length="518" mass="54184">MTGSDRRGLPRLGRAALAGSSAAGAGRDWGSAPYPAPQSPEGLEGAPGIVHLGLGNFHRAHQAVYTADALRHTEGPWGITGVSTTTGSRPRPVIEGMAAQDGLYTVLTLHRGGAVAASVPGVHHKGLVADGQGAEVVAALGAATTRIVSLTVTEKGYTFGADGRLDLDDPLIRADLAGGAPRTALGLIARGLQQRLRSGAPPVTLLSCDNLMGNGHRLRGLLDEFIAALPAAEREDLQAYADASVSTPNSMVDRIAPATTDEHRTLAARVFGVRDTVPVPAEPYKLWVMQDDFRAGRPAWEQAGAVFTEDVAPYELMKLRLLNGAHSLLAYLGLLRGHRSIDAAVGDELLGGAVEFAMREEILPTVPEPAGMPGKAYVGELLDRFANPALGHRTAQVGSDGSLKIPVRWAGTLTESLAAGRVPRVLALGFAAYVRVITADGAYDEQRLGTVHDDARARLVELASRATGPDGAARLLLAEGGLLPQQAAQHAEFADSVAEFTRILDAHGAEAALRAART</sequence>
<name>A0ABU6FGP7_9ACTN</name>
<dbReference type="InterPro" id="IPR013131">
    <property type="entry name" value="Mannitol_DH_N"/>
</dbReference>
<dbReference type="SUPFAM" id="SSF51735">
    <property type="entry name" value="NAD(P)-binding Rossmann-fold domains"/>
    <property type="match status" value="1"/>
</dbReference>
<keyword evidence="7" id="KW-1185">Reference proteome</keyword>
<proteinExistence type="predicted"/>
<gene>
    <name evidence="6" type="ORF">OKJ99_33650</name>
</gene>
<evidence type="ECO:0000259" key="4">
    <source>
        <dbReference type="Pfam" id="PF01232"/>
    </source>
</evidence>
<evidence type="ECO:0000256" key="2">
    <source>
        <dbReference type="ARBA" id="ARBA00048615"/>
    </source>
</evidence>
<dbReference type="InterPro" id="IPR013118">
    <property type="entry name" value="Mannitol_DH_C"/>
</dbReference>
<dbReference type="RefSeq" id="WP_326021928.1">
    <property type="nucleotide sequence ID" value="NZ_JAOZYC010000164.1"/>
</dbReference>
<evidence type="ECO:0000256" key="1">
    <source>
        <dbReference type="ARBA" id="ARBA00023002"/>
    </source>
</evidence>
<dbReference type="InterPro" id="IPR000669">
    <property type="entry name" value="Mannitol_DH"/>
</dbReference>
<dbReference type="Gene3D" id="1.10.1040.10">
    <property type="entry name" value="N-(1-d-carboxylethyl)-l-norvaline Dehydrogenase, domain 2"/>
    <property type="match status" value="1"/>
</dbReference>
<dbReference type="InterPro" id="IPR013328">
    <property type="entry name" value="6PGD_dom2"/>
</dbReference>
<feature type="domain" description="Mannitol dehydrogenase C-terminal" evidence="5">
    <location>
        <begin position="310"/>
        <end position="439"/>
    </location>
</feature>
<evidence type="ECO:0000256" key="3">
    <source>
        <dbReference type="SAM" id="MobiDB-lite"/>
    </source>
</evidence>
<feature type="compositionally biased region" description="Low complexity" evidence="3">
    <location>
        <begin position="10"/>
        <end position="32"/>
    </location>
</feature>
<comment type="catalytic activity">
    <reaction evidence="2">
        <text>D-mannitol 1-phosphate + NAD(+) = beta-D-fructose 6-phosphate + NADH + H(+)</text>
        <dbReference type="Rhea" id="RHEA:19661"/>
        <dbReference type="ChEBI" id="CHEBI:15378"/>
        <dbReference type="ChEBI" id="CHEBI:57540"/>
        <dbReference type="ChEBI" id="CHEBI:57634"/>
        <dbReference type="ChEBI" id="CHEBI:57945"/>
        <dbReference type="ChEBI" id="CHEBI:61381"/>
        <dbReference type="EC" id="1.1.1.17"/>
    </reaction>
</comment>
<protein>
    <submittedName>
        <fullName evidence="6">Mannitol dehydrogenase family protein</fullName>
    </submittedName>
</protein>
<dbReference type="InterPro" id="IPR050988">
    <property type="entry name" value="Mannitol_DH/Oxidoreductase"/>
</dbReference>
<dbReference type="Pfam" id="PF01232">
    <property type="entry name" value="Mannitol_dh"/>
    <property type="match status" value="1"/>
</dbReference>
<dbReference type="Pfam" id="PF08125">
    <property type="entry name" value="Mannitol_dh_C"/>
    <property type="match status" value="1"/>
</dbReference>
<dbReference type="PANTHER" id="PTHR43362:SF1">
    <property type="entry name" value="MANNITOL DEHYDROGENASE 2-RELATED"/>
    <property type="match status" value="1"/>
</dbReference>
<dbReference type="InterPro" id="IPR036291">
    <property type="entry name" value="NAD(P)-bd_dom_sf"/>
</dbReference>
<dbReference type="PRINTS" id="PR00084">
    <property type="entry name" value="MTLDHDRGNASE"/>
</dbReference>
<dbReference type="PANTHER" id="PTHR43362">
    <property type="entry name" value="MANNITOL DEHYDROGENASE DSF1-RELATED"/>
    <property type="match status" value="1"/>
</dbReference>
<evidence type="ECO:0000313" key="6">
    <source>
        <dbReference type="EMBL" id="MEB8342450.1"/>
    </source>
</evidence>
<reference evidence="6 7" key="1">
    <citation type="submission" date="2022-10" db="EMBL/GenBank/DDBJ databases">
        <authorList>
            <person name="Xie J."/>
            <person name="Shen N."/>
        </authorList>
    </citation>
    <scope>NUCLEOTIDE SEQUENCE [LARGE SCALE GENOMIC DNA]</scope>
    <source>
        <strain evidence="6 7">YIM65594</strain>
    </source>
</reference>
<evidence type="ECO:0000259" key="5">
    <source>
        <dbReference type="Pfam" id="PF08125"/>
    </source>
</evidence>
<feature type="region of interest" description="Disordered" evidence="3">
    <location>
        <begin position="1"/>
        <end position="47"/>
    </location>
</feature>
<organism evidence="6 7">
    <name type="scientific">Streptomyces endophyticus</name>
    <dbReference type="NCBI Taxonomy" id="714166"/>
    <lineage>
        <taxon>Bacteria</taxon>
        <taxon>Bacillati</taxon>
        <taxon>Actinomycetota</taxon>
        <taxon>Actinomycetes</taxon>
        <taxon>Kitasatosporales</taxon>
        <taxon>Streptomycetaceae</taxon>
        <taxon>Streptomyces</taxon>
    </lineage>
</organism>
<keyword evidence="1" id="KW-0560">Oxidoreductase</keyword>
<dbReference type="SUPFAM" id="SSF48179">
    <property type="entry name" value="6-phosphogluconate dehydrogenase C-terminal domain-like"/>
    <property type="match status" value="1"/>
</dbReference>
<comment type="caution">
    <text evidence="6">The sequence shown here is derived from an EMBL/GenBank/DDBJ whole genome shotgun (WGS) entry which is preliminary data.</text>
</comment>
<dbReference type="Proteomes" id="UP001354931">
    <property type="component" value="Unassembled WGS sequence"/>
</dbReference>
<evidence type="ECO:0000313" key="7">
    <source>
        <dbReference type="Proteomes" id="UP001354931"/>
    </source>
</evidence>